<feature type="region of interest" description="Disordered" evidence="1">
    <location>
        <begin position="147"/>
        <end position="204"/>
    </location>
</feature>
<comment type="caution">
    <text evidence="2">The sequence shown here is derived from an EMBL/GenBank/DDBJ whole genome shotgun (WGS) entry which is preliminary data.</text>
</comment>
<reference evidence="2" key="1">
    <citation type="journal article" date="2023" name="Science">
        <title>Genome structures resolve the early diversification of teleost fishes.</title>
        <authorList>
            <person name="Parey E."/>
            <person name="Louis A."/>
            <person name="Montfort J."/>
            <person name="Bouchez O."/>
            <person name="Roques C."/>
            <person name="Iampietro C."/>
            <person name="Lluch J."/>
            <person name="Castinel A."/>
            <person name="Donnadieu C."/>
            <person name="Desvignes T."/>
            <person name="Floi Bucao C."/>
            <person name="Jouanno E."/>
            <person name="Wen M."/>
            <person name="Mejri S."/>
            <person name="Dirks R."/>
            <person name="Jansen H."/>
            <person name="Henkel C."/>
            <person name="Chen W.J."/>
            <person name="Zahm M."/>
            <person name="Cabau C."/>
            <person name="Klopp C."/>
            <person name="Thompson A.W."/>
            <person name="Robinson-Rechavi M."/>
            <person name="Braasch I."/>
            <person name="Lecointre G."/>
            <person name="Bobe J."/>
            <person name="Postlethwait J.H."/>
            <person name="Berthelot C."/>
            <person name="Roest Crollius H."/>
            <person name="Guiguen Y."/>
        </authorList>
    </citation>
    <scope>NUCLEOTIDE SEQUENCE</scope>
    <source>
        <strain evidence="2">WJC10195</strain>
    </source>
</reference>
<accession>A0A9Q1I846</accession>
<dbReference type="EMBL" id="JAINUF010000062">
    <property type="protein sequence ID" value="KAJ8332008.1"/>
    <property type="molecule type" value="Genomic_DNA"/>
</dbReference>
<dbReference type="AlphaFoldDB" id="A0A9Q1I846"/>
<gene>
    <name evidence="2" type="ORF">SKAU_G00430150</name>
</gene>
<sequence length="235" mass="25520">MERPSAFFDLCSPGEQRGLGSLSQRLRRCPVYLFPGTVFLKETAPRCVRPHSPSPPVPSSSSARSRPSRTTSRTSTPNTRAFTRSHRRLYALASVHGTALESHRNDRRSRPSEQKRRLSRTNLSAKTSLRVGGESLISRLAEGQGIRDGTKGYPSSRGSARYGTLLWGDPGPPTARDFRGEGRKEGEGGGWGGEDLGGQAPSPALANVFPIRRNTNTFIKEGPTSKGHIAPHSTC</sequence>
<keyword evidence="3" id="KW-1185">Reference proteome</keyword>
<evidence type="ECO:0000256" key="1">
    <source>
        <dbReference type="SAM" id="MobiDB-lite"/>
    </source>
</evidence>
<feature type="compositionally biased region" description="Basic and acidic residues" evidence="1">
    <location>
        <begin position="101"/>
        <end position="116"/>
    </location>
</feature>
<evidence type="ECO:0000313" key="2">
    <source>
        <dbReference type="EMBL" id="KAJ8332008.1"/>
    </source>
</evidence>
<feature type="region of interest" description="Disordered" evidence="1">
    <location>
        <begin position="46"/>
        <end position="127"/>
    </location>
</feature>
<protein>
    <submittedName>
        <fullName evidence="2">Uncharacterized protein</fullName>
    </submittedName>
</protein>
<dbReference type="Proteomes" id="UP001152622">
    <property type="component" value="Unassembled WGS sequence"/>
</dbReference>
<proteinExistence type="predicted"/>
<evidence type="ECO:0000313" key="3">
    <source>
        <dbReference type="Proteomes" id="UP001152622"/>
    </source>
</evidence>
<organism evidence="2 3">
    <name type="scientific">Synaphobranchus kaupii</name>
    <name type="common">Kaup's arrowtooth eel</name>
    <dbReference type="NCBI Taxonomy" id="118154"/>
    <lineage>
        <taxon>Eukaryota</taxon>
        <taxon>Metazoa</taxon>
        <taxon>Chordata</taxon>
        <taxon>Craniata</taxon>
        <taxon>Vertebrata</taxon>
        <taxon>Euteleostomi</taxon>
        <taxon>Actinopterygii</taxon>
        <taxon>Neopterygii</taxon>
        <taxon>Teleostei</taxon>
        <taxon>Anguilliformes</taxon>
        <taxon>Synaphobranchidae</taxon>
        <taxon>Synaphobranchus</taxon>
    </lineage>
</organism>
<name>A0A9Q1I846_SYNKA</name>
<feature type="compositionally biased region" description="Low complexity" evidence="1">
    <location>
        <begin position="59"/>
        <end position="80"/>
    </location>
</feature>
<feature type="compositionally biased region" description="Basic and acidic residues" evidence="1">
    <location>
        <begin position="176"/>
        <end position="187"/>
    </location>
</feature>